<comment type="similarity">
    <text evidence="3">Belongs to the DsbD family.</text>
</comment>
<name>A0A4D6BNK2_9FLOR</name>
<dbReference type="Pfam" id="PF02683">
    <property type="entry name" value="DsbD_TM"/>
    <property type="match status" value="1"/>
</dbReference>
<keyword evidence="5 12" id="KW-0934">Plastid</keyword>
<keyword evidence="6 10" id="KW-0812">Transmembrane</keyword>
<evidence type="ECO:0000313" key="12">
    <source>
        <dbReference type="EMBL" id="QBX88533.1"/>
    </source>
</evidence>
<comment type="subcellular location">
    <subcellularLocation>
        <location evidence="1">Membrane</location>
        <topology evidence="1">Multi-pass membrane protein</topology>
    </subcellularLocation>
    <subcellularLocation>
        <location evidence="2">Plastid</location>
        <location evidence="2">Chloroplast</location>
    </subcellularLocation>
</comment>
<gene>
    <name evidence="12" type="primary">dsbD</name>
</gene>
<keyword evidence="4" id="KW-0150">Chloroplast</keyword>
<feature type="transmembrane region" description="Helical" evidence="10">
    <location>
        <begin position="31"/>
        <end position="53"/>
    </location>
</feature>
<evidence type="ECO:0000256" key="6">
    <source>
        <dbReference type="ARBA" id="ARBA00022692"/>
    </source>
</evidence>
<dbReference type="EMBL" id="MH026108">
    <property type="protein sequence ID" value="QBX88533.1"/>
    <property type="molecule type" value="Genomic_DNA"/>
</dbReference>
<sequence length="248" mass="28097">MMQISLLQIELSLYKIQEFLRNVLIHRTYDITLNSFIVVFIGGFFTSFNPCMLSSLPLTISSLNKQASVRWSKYLFLMGTITSLAFIGLLASMARETYWKLLSQIPILVPVLTIVLGLNLLNLLHFKLPILSVVIPEEIQMISFLEPYLYGLSVGFVISPCSTPILMTLIIWIATTQNIVIGLSLILLYAVGYLSPIILCMISLDSFRQAQYFYGIWDELILSGGFIMLSFGAFSFFHELLKIYSFSI</sequence>
<evidence type="ECO:0000256" key="10">
    <source>
        <dbReference type="SAM" id="Phobius"/>
    </source>
</evidence>
<dbReference type="PANTHER" id="PTHR31272:SF6">
    <property type="entry name" value="CYTOCHROME C-TYPE BIOGENESIS CCDA-LIKE CHLOROPLASTIC PROTEIN"/>
    <property type="match status" value="1"/>
</dbReference>
<keyword evidence="9 10" id="KW-0472">Membrane</keyword>
<geneLocation type="plastid" evidence="12"/>
<evidence type="ECO:0000256" key="2">
    <source>
        <dbReference type="ARBA" id="ARBA00004229"/>
    </source>
</evidence>
<feature type="transmembrane region" description="Helical" evidence="10">
    <location>
        <begin position="179"/>
        <end position="204"/>
    </location>
</feature>
<evidence type="ECO:0000256" key="1">
    <source>
        <dbReference type="ARBA" id="ARBA00004141"/>
    </source>
</evidence>
<feature type="domain" description="Cytochrome C biogenesis protein transmembrane" evidence="11">
    <location>
        <begin position="37"/>
        <end position="206"/>
    </location>
</feature>
<evidence type="ECO:0000256" key="4">
    <source>
        <dbReference type="ARBA" id="ARBA00022528"/>
    </source>
</evidence>
<organism evidence="12">
    <name type="scientific">Balbiania investiens</name>
    <dbReference type="NCBI Taxonomy" id="111861"/>
    <lineage>
        <taxon>Eukaryota</taxon>
        <taxon>Rhodophyta</taxon>
        <taxon>Florideophyceae</taxon>
        <taxon>Nemaliophycidae</taxon>
        <taxon>Balbianiales</taxon>
        <taxon>Balbianiaceae</taxon>
        <taxon>Balbiania</taxon>
    </lineage>
</organism>
<feature type="transmembrane region" description="Helical" evidence="10">
    <location>
        <begin position="74"/>
        <end position="93"/>
    </location>
</feature>
<dbReference type="GO" id="GO:0016020">
    <property type="term" value="C:membrane"/>
    <property type="evidence" value="ECO:0007669"/>
    <property type="project" value="UniProtKB-SubCell"/>
</dbReference>
<evidence type="ECO:0000256" key="7">
    <source>
        <dbReference type="ARBA" id="ARBA00022748"/>
    </source>
</evidence>
<protein>
    <submittedName>
        <fullName evidence="12">Thiol:disulfide interchange protein</fullName>
    </submittedName>
</protein>
<evidence type="ECO:0000256" key="5">
    <source>
        <dbReference type="ARBA" id="ARBA00022640"/>
    </source>
</evidence>
<evidence type="ECO:0000256" key="8">
    <source>
        <dbReference type="ARBA" id="ARBA00022989"/>
    </source>
</evidence>
<evidence type="ECO:0000256" key="9">
    <source>
        <dbReference type="ARBA" id="ARBA00023136"/>
    </source>
</evidence>
<dbReference type="GO" id="GO:0017004">
    <property type="term" value="P:cytochrome complex assembly"/>
    <property type="evidence" value="ECO:0007669"/>
    <property type="project" value="UniProtKB-KW"/>
</dbReference>
<keyword evidence="7" id="KW-0201">Cytochrome c-type biogenesis</keyword>
<dbReference type="InterPro" id="IPR051790">
    <property type="entry name" value="Cytochrome_c-biogenesis_DsbD"/>
</dbReference>
<dbReference type="GeneID" id="40138668"/>
<dbReference type="AlphaFoldDB" id="A0A4D6BNK2"/>
<dbReference type="InterPro" id="IPR003834">
    <property type="entry name" value="Cyt_c_assmbl_TM_dom"/>
</dbReference>
<keyword evidence="8 10" id="KW-1133">Transmembrane helix</keyword>
<proteinExistence type="inferred from homology"/>
<dbReference type="GO" id="GO:0009507">
    <property type="term" value="C:chloroplast"/>
    <property type="evidence" value="ECO:0007669"/>
    <property type="project" value="UniProtKB-SubCell"/>
</dbReference>
<evidence type="ECO:0000259" key="11">
    <source>
        <dbReference type="Pfam" id="PF02683"/>
    </source>
</evidence>
<reference evidence="12" key="1">
    <citation type="journal article" date="2019" name="Phycologia">
        <title>Chloroplast and mitochondrial genomes of Balbiania investiens (Balbianiales, Nemaliophycidae).</title>
        <authorList>
            <person name="Evans J.R."/>
            <person name="StAmour N."/>
            <person name="Verbruggen H."/>
            <person name="Salomaki E.D."/>
            <person name="Vis M.L."/>
        </authorList>
    </citation>
    <scope>NUCLEOTIDE SEQUENCE</scope>
</reference>
<evidence type="ECO:0000256" key="3">
    <source>
        <dbReference type="ARBA" id="ARBA00006143"/>
    </source>
</evidence>
<feature type="transmembrane region" description="Helical" evidence="10">
    <location>
        <begin position="147"/>
        <end position="173"/>
    </location>
</feature>
<feature type="transmembrane region" description="Helical" evidence="10">
    <location>
        <begin position="216"/>
        <end position="237"/>
    </location>
</feature>
<dbReference type="PANTHER" id="PTHR31272">
    <property type="entry name" value="CYTOCHROME C-TYPE BIOGENESIS PROTEIN HI_1454-RELATED"/>
    <property type="match status" value="1"/>
</dbReference>
<feature type="transmembrane region" description="Helical" evidence="10">
    <location>
        <begin position="105"/>
        <end position="126"/>
    </location>
</feature>
<accession>A0A4D6BNK2</accession>
<dbReference type="RefSeq" id="YP_009628750.1">
    <property type="nucleotide sequence ID" value="NC_042171.1"/>
</dbReference>